<dbReference type="SUPFAM" id="SSF54001">
    <property type="entry name" value="Cysteine proteinases"/>
    <property type="match status" value="1"/>
</dbReference>
<gene>
    <name evidence="2" type="ORF">IAA21_08025</name>
</gene>
<dbReference type="Proteomes" id="UP000824041">
    <property type="component" value="Unassembled WGS sequence"/>
</dbReference>
<dbReference type="InterPro" id="IPR038765">
    <property type="entry name" value="Papain-like_cys_pep_sf"/>
</dbReference>
<proteinExistence type="predicted"/>
<dbReference type="Gene3D" id="3.10.620.30">
    <property type="match status" value="1"/>
</dbReference>
<dbReference type="SUPFAM" id="SSF69360">
    <property type="entry name" value="Cell wall binding repeat"/>
    <property type="match status" value="1"/>
</dbReference>
<organism evidence="2 3">
    <name type="scientific">Candidatus Blautia faecigallinarum</name>
    <dbReference type="NCBI Taxonomy" id="2838488"/>
    <lineage>
        <taxon>Bacteria</taxon>
        <taxon>Bacillati</taxon>
        <taxon>Bacillota</taxon>
        <taxon>Clostridia</taxon>
        <taxon>Lachnospirales</taxon>
        <taxon>Lachnospiraceae</taxon>
        <taxon>Blautia</taxon>
    </lineage>
</organism>
<reference evidence="2" key="2">
    <citation type="submission" date="2021-04" db="EMBL/GenBank/DDBJ databases">
        <authorList>
            <person name="Gilroy R."/>
        </authorList>
    </citation>
    <scope>NUCLEOTIDE SEQUENCE</scope>
    <source>
        <strain evidence="2">14324</strain>
    </source>
</reference>
<comment type="caution">
    <text evidence="2">The sequence shown here is derived from an EMBL/GenBank/DDBJ whole genome shotgun (WGS) entry which is preliminary data.</text>
</comment>
<feature type="domain" description="Transglutaminase-like" evidence="1">
    <location>
        <begin position="221"/>
        <end position="314"/>
    </location>
</feature>
<accession>A0A9D2ITM4</accession>
<dbReference type="AlphaFoldDB" id="A0A9D2ITM4"/>
<dbReference type="EMBL" id="DXBU01000109">
    <property type="protein sequence ID" value="HIZ22724.1"/>
    <property type="molecule type" value="Genomic_DNA"/>
</dbReference>
<dbReference type="Gene3D" id="2.10.270.10">
    <property type="entry name" value="Cholin Binding"/>
    <property type="match status" value="1"/>
</dbReference>
<name>A0A9D2ITM4_9FIRM</name>
<evidence type="ECO:0000313" key="3">
    <source>
        <dbReference type="Proteomes" id="UP000824041"/>
    </source>
</evidence>
<sequence>MYCIKQENTAAACQVSDGRVKMLAGIVLFVFLAVSLCFGKTVQADSSKTILVQEEDGVLKSYQVNAQGEKTILKNVFLAIQEKNGVYTVTPPKASGSTIYRFASDGVGKKHTAEGFVKITYKDSVQKLYAKKGRVYTGWYKRENKRYYCVKGERVKGWKKINGKSYYFNSAYVLQQNKIVGSKASGYFYVDPTGVRITAPAVKAAVSFVVSNSKSSQSAQQRLKSCFNALLKYPYRTYYTSIPAAGKLPSYAEYMFQNRGGNCYCYAAAMAYIAKVLGFESRVAAGGVTAYAGRQLSPHGWCEVKIGSQWKMCDCSMQNAHKDQNLFLVTRKQYPFRLRCDKVFQMTAKNGKITWK</sequence>
<dbReference type="Pfam" id="PF01841">
    <property type="entry name" value="Transglut_core"/>
    <property type="match status" value="1"/>
</dbReference>
<dbReference type="InterPro" id="IPR002931">
    <property type="entry name" value="Transglutaminase-like"/>
</dbReference>
<evidence type="ECO:0000313" key="2">
    <source>
        <dbReference type="EMBL" id="HIZ22724.1"/>
    </source>
</evidence>
<reference evidence="2" key="1">
    <citation type="journal article" date="2021" name="PeerJ">
        <title>Extensive microbial diversity within the chicken gut microbiome revealed by metagenomics and culture.</title>
        <authorList>
            <person name="Gilroy R."/>
            <person name="Ravi A."/>
            <person name="Getino M."/>
            <person name="Pursley I."/>
            <person name="Horton D.L."/>
            <person name="Alikhan N.F."/>
            <person name="Baker D."/>
            <person name="Gharbi K."/>
            <person name="Hall N."/>
            <person name="Watson M."/>
            <person name="Adriaenssens E.M."/>
            <person name="Foster-Nyarko E."/>
            <person name="Jarju S."/>
            <person name="Secka A."/>
            <person name="Antonio M."/>
            <person name="Oren A."/>
            <person name="Chaudhuri R.R."/>
            <person name="La Ragione R."/>
            <person name="Hildebrand F."/>
            <person name="Pallen M.J."/>
        </authorList>
    </citation>
    <scope>NUCLEOTIDE SEQUENCE</scope>
    <source>
        <strain evidence="2">14324</strain>
    </source>
</reference>
<protein>
    <recommendedName>
        <fullName evidence="1">Transglutaminase-like domain-containing protein</fullName>
    </recommendedName>
</protein>
<evidence type="ECO:0000259" key="1">
    <source>
        <dbReference type="Pfam" id="PF01841"/>
    </source>
</evidence>